<reference evidence="7" key="1">
    <citation type="journal article" date="2020" name="Stud. Mycol.">
        <title>101 Dothideomycetes genomes: a test case for predicting lifestyles and emergence of pathogens.</title>
        <authorList>
            <person name="Haridas S."/>
            <person name="Albert R."/>
            <person name="Binder M."/>
            <person name="Bloem J."/>
            <person name="Labutti K."/>
            <person name="Salamov A."/>
            <person name="Andreopoulos B."/>
            <person name="Baker S."/>
            <person name="Barry K."/>
            <person name="Bills G."/>
            <person name="Bluhm B."/>
            <person name="Cannon C."/>
            <person name="Castanera R."/>
            <person name="Culley D."/>
            <person name="Daum C."/>
            <person name="Ezra D."/>
            <person name="Gonzalez J."/>
            <person name="Henrissat B."/>
            <person name="Kuo A."/>
            <person name="Liang C."/>
            <person name="Lipzen A."/>
            <person name="Lutzoni F."/>
            <person name="Magnuson J."/>
            <person name="Mondo S."/>
            <person name="Nolan M."/>
            <person name="Ohm R."/>
            <person name="Pangilinan J."/>
            <person name="Park H.-J."/>
            <person name="Ramirez L."/>
            <person name="Alfaro M."/>
            <person name="Sun H."/>
            <person name="Tritt A."/>
            <person name="Yoshinaga Y."/>
            <person name="Zwiers L.-H."/>
            <person name="Turgeon B."/>
            <person name="Goodwin S."/>
            <person name="Spatafora J."/>
            <person name="Crous P."/>
            <person name="Grigoriev I."/>
        </authorList>
    </citation>
    <scope>NUCLEOTIDE SEQUENCE</scope>
    <source>
        <strain evidence="7">CBS 119925</strain>
    </source>
</reference>
<dbReference type="Gene3D" id="2.102.10.10">
    <property type="entry name" value="Rieske [2Fe-2S] iron-sulphur domain"/>
    <property type="match status" value="1"/>
</dbReference>
<dbReference type="Proteomes" id="UP000799440">
    <property type="component" value="Unassembled WGS sequence"/>
</dbReference>
<dbReference type="SUPFAM" id="SSF50022">
    <property type="entry name" value="ISP domain"/>
    <property type="match status" value="1"/>
</dbReference>
<dbReference type="PROSITE" id="PS51296">
    <property type="entry name" value="RIESKE"/>
    <property type="match status" value="1"/>
</dbReference>
<evidence type="ECO:0000256" key="5">
    <source>
        <dbReference type="ARBA" id="ARBA00034078"/>
    </source>
</evidence>
<dbReference type="Pfam" id="PF00355">
    <property type="entry name" value="Rieske"/>
    <property type="match status" value="1"/>
</dbReference>
<comment type="cofactor">
    <cofactor evidence="5">
        <name>[2Fe-2S] cluster</name>
        <dbReference type="ChEBI" id="CHEBI:190135"/>
    </cofactor>
</comment>
<proteinExistence type="predicted"/>
<dbReference type="GO" id="GO:0051537">
    <property type="term" value="F:2 iron, 2 sulfur cluster binding"/>
    <property type="evidence" value="ECO:0007669"/>
    <property type="project" value="UniProtKB-KW"/>
</dbReference>
<evidence type="ECO:0000256" key="3">
    <source>
        <dbReference type="ARBA" id="ARBA00023004"/>
    </source>
</evidence>
<evidence type="ECO:0000313" key="8">
    <source>
        <dbReference type="Proteomes" id="UP000799440"/>
    </source>
</evidence>
<dbReference type="PANTHER" id="PTHR21496:SF0">
    <property type="entry name" value="RIESKE DOMAIN-CONTAINING PROTEIN"/>
    <property type="match status" value="1"/>
</dbReference>
<evidence type="ECO:0000313" key="7">
    <source>
        <dbReference type="EMBL" id="KAF2747484.1"/>
    </source>
</evidence>
<organism evidence="7 8">
    <name type="scientific">Sporormia fimetaria CBS 119925</name>
    <dbReference type="NCBI Taxonomy" id="1340428"/>
    <lineage>
        <taxon>Eukaryota</taxon>
        <taxon>Fungi</taxon>
        <taxon>Dikarya</taxon>
        <taxon>Ascomycota</taxon>
        <taxon>Pezizomycotina</taxon>
        <taxon>Dothideomycetes</taxon>
        <taxon>Pleosporomycetidae</taxon>
        <taxon>Pleosporales</taxon>
        <taxon>Sporormiaceae</taxon>
        <taxon>Sporormia</taxon>
    </lineage>
</organism>
<keyword evidence="2" id="KW-0479">Metal-binding</keyword>
<sequence>DSLLIFKYRGNIHAIEPACPHQGYPMSKATVSDIEDFGVMLSAGVTCPKHGWTFDLWTGEADTGRYRLGVWEVEVREDGLGGEGEGQVWVRKKER</sequence>
<name>A0A6A6VCN5_9PLEO</name>
<evidence type="ECO:0000256" key="4">
    <source>
        <dbReference type="ARBA" id="ARBA00023014"/>
    </source>
</evidence>
<evidence type="ECO:0000259" key="6">
    <source>
        <dbReference type="PROSITE" id="PS51296"/>
    </source>
</evidence>
<protein>
    <recommendedName>
        <fullName evidence="6">Rieske domain-containing protein</fullName>
    </recommendedName>
</protein>
<dbReference type="AlphaFoldDB" id="A0A6A6VCN5"/>
<keyword evidence="3" id="KW-0408">Iron</keyword>
<feature type="non-terminal residue" evidence="7">
    <location>
        <position position="1"/>
    </location>
</feature>
<dbReference type="EMBL" id="MU006572">
    <property type="protein sequence ID" value="KAF2747484.1"/>
    <property type="molecule type" value="Genomic_DNA"/>
</dbReference>
<dbReference type="GO" id="GO:0046872">
    <property type="term" value="F:metal ion binding"/>
    <property type="evidence" value="ECO:0007669"/>
    <property type="project" value="UniProtKB-KW"/>
</dbReference>
<dbReference type="CDD" id="cd03467">
    <property type="entry name" value="Rieske"/>
    <property type="match status" value="1"/>
</dbReference>
<evidence type="ECO:0000256" key="2">
    <source>
        <dbReference type="ARBA" id="ARBA00022723"/>
    </source>
</evidence>
<feature type="non-terminal residue" evidence="7">
    <location>
        <position position="95"/>
    </location>
</feature>
<evidence type="ECO:0000256" key="1">
    <source>
        <dbReference type="ARBA" id="ARBA00022714"/>
    </source>
</evidence>
<dbReference type="InterPro" id="IPR017941">
    <property type="entry name" value="Rieske_2Fe-2S"/>
</dbReference>
<dbReference type="OrthoDB" id="426882at2759"/>
<gene>
    <name evidence="7" type="ORF">M011DRAFT_375162</name>
</gene>
<keyword evidence="8" id="KW-1185">Reference proteome</keyword>
<dbReference type="PANTHER" id="PTHR21496">
    <property type="entry name" value="FERREDOXIN-RELATED"/>
    <property type="match status" value="1"/>
</dbReference>
<keyword evidence="4" id="KW-0411">Iron-sulfur</keyword>
<accession>A0A6A6VCN5</accession>
<feature type="domain" description="Rieske" evidence="6">
    <location>
        <begin position="1"/>
        <end position="82"/>
    </location>
</feature>
<keyword evidence="1" id="KW-0001">2Fe-2S</keyword>
<dbReference type="InterPro" id="IPR036922">
    <property type="entry name" value="Rieske_2Fe-2S_sf"/>
</dbReference>